<gene>
    <name evidence="3" type="ORF">Y1Q_0024527</name>
</gene>
<name>A0A151NAR4_ALLMI</name>
<dbReference type="EMBL" id="AKHW03003627">
    <property type="protein sequence ID" value="KYO33913.1"/>
    <property type="molecule type" value="Genomic_DNA"/>
</dbReference>
<comment type="caution">
    <text evidence="3">The sequence shown here is derived from an EMBL/GenBank/DDBJ whole genome shotgun (WGS) entry which is preliminary data.</text>
</comment>
<feature type="region of interest" description="Disordered" evidence="1">
    <location>
        <begin position="1"/>
        <end position="23"/>
    </location>
</feature>
<dbReference type="STRING" id="8496.A0A151NAR4"/>
<reference evidence="3 4" key="1">
    <citation type="journal article" date="2012" name="Genome Biol.">
        <title>Sequencing three crocodilian genomes to illuminate the evolution of archosaurs and amniotes.</title>
        <authorList>
            <person name="St John J.A."/>
            <person name="Braun E.L."/>
            <person name="Isberg S.R."/>
            <person name="Miles L.G."/>
            <person name="Chong A.Y."/>
            <person name="Gongora J."/>
            <person name="Dalzell P."/>
            <person name="Moran C."/>
            <person name="Bed'hom B."/>
            <person name="Abzhanov A."/>
            <person name="Burgess S.C."/>
            <person name="Cooksey A.M."/>
            <person name="Castoe T.A."/>
            <person name="Crawford N.G."/>
            <person name="Densmore L.D."/>
            <person name="Drew J.C."/>
            <person name="Edwards S.V."/>
            <person name="Faircloth B.C."/>
            <person name="Fujita M.K."/>
            <person name="Greenwold M.J."/>
            <person name="Hoffmann F.G."/>
            <person name="Howard J.M."/>
            <person name="Iguchi T."/>
            <person name="Janes D.E."/>
            <person name="Khan S.Y."/>
            <person name="Kohno S."/>
            <person name="de Koning A.J."/>
            <person name="Lance S.L."/>
            <person name="McCarthy F.M."/>
            <person name="McCormack J.E."/>
            <person name="Merchant M.E."/>
            <person name="Peterson D.G."/>
            <person name="Pollock D.D."/>
            <person name="Pourmand N."/>
            <person name="Raney B.J."/>
            <person name="Roessler K.A."/>
            <person name="Sanford J.R."/>
            <person name="Sawyer R.H."/>
            <person name="Schmidt C.J."/>
            <person name="Triplett E.W."/>
            <person name="Tuberville T.D."/>
            <person name="Venegas-Anaya M."/>
            <person name="Howard J.T."/>
            <person name="Jarvis E.D."/>
            <person name="Guillette L.J.Jr."/>
            <person name="Glenn T.C."/>
            <person name="Green R.E."/>
            <person name="Ray D.A."/>
        </authorList>
    </citation>
    <scope>NUCLEOTIDE SEQUENCE [LARGE SCALE GENOMIC DNA]</scope>
    <source>
        <strain evidence="3">KSC_2009_1</strain>
    </source>
</reference>
<dbReference type="Gene3D" id="1.10.10.60">
    <property type="entry name" value="Homeodomain-like"/>
    <property type="match status" value="1"/>
</dbReference>
<evidence type="ECO:0000313" key="3">
    <source>
        <dbReference type="EMBL" id="KYO33913.1"/>
    </source>
</evidence>
<evidence type="ECO:0000256" key="1">
    <source>
        <dbReference type="SAM" id="MobiDB-lite"/>
    </source>
</evidence>
<feature type="domain" description="HTH psq-type" evidence="2">
    <location>
        <begin position="20"/>
        <end position="70"/>
    </location>
</feature>
<sequence>MASKCPTSLSPTPLPGPPMKRKRTSLTLETKLEILNCAEAGEGPSALGCAFNLGESTIHAIKKNADNIRSSVMHSTPLAAKTAMRSVISIFKTCYLRRSISQLLEDTDGPNKPTIREWWKAYNVRDTINIKASWDEAKSTTINSAWKPLSKECVIVSQGSLKLCTTVRKVIDLGQKVGGDGFSDLEEADVMELIDSHNEELSTDELIETVAADKEEEKQD</sequence>
<protein>
    <recommendedName>
        <fullName evidence="2">HTH psq-type domain-containing protein</fullName>
    </recommendedName>
</protein>
<dbReference type="GO" id="GO:0003677">
    <property type="term" value="F:DNA binding"/>
    <property type="evidence" value="ECO:0007669"/>
    <property type="project" value="InterPro"/>
</dbReference>
<organism evidence="3 4">
    <name type="scientific">Alligator mississippiensis</name>
    <name type="common">American alligator</name>
    <dbReference type="NCBI Taxonomy" id="8496"/>
    <lineage>
        <taxon>Eukaryota</taxon>
        <taxon>Metazoa</taxon>
        <taxon>Chordata</taxon>
        <taxon>Craniata</taxon>
        <taxon>Vertebrata</taxon>
        <taxon>Euteleostomi</taxon>
        <taxon>Archelosauria</taxon>
        <taxon>Archosauria</taxon>
        <taxon>Crocodylia</taxon>
        <taxon>Alligatoridae</taxon>
        <taxon>Alligatorinae</taxon>
        <taxon>Alligator</taxon>
    </lineage>
</organism>
<feature type="compositionally biased region" description="Low complexity" evidence="1">
    <location>
        <begin position="1"/>
        <end position="11"/>
    </location>
</feature>
<dbReference type="Proteomes" id="UP000050525">
    <property type="component" value="Unassembled WGS sequence"/>
</dbReference>
<evidence type="ECO:0000313" key="4">
    <source>
        <dbReference type="Proteomes" id="UP000050525"/>
    </source>
</evidence>
<keyword evidence="4" id="KW-1185">Reference proteome</keyword>
<dbReference type="InterPro" id="IPR009057">
    <property type="entry name" value="Homeodomain-like_sf"/>
</dbReference>
<dbReference type="Pfam" id="PF04218">
    <property type="entry name" value="CENP-B_N"/>
    <property type="match status" value="1"/>
</dbReference>
<evidence type="ECO:0000259" key="2">
    <source>
        <dbReference type="Pfam" id="PF04218"/>
    </source>
</evidence>
<dbReference type="AlphaFoldDB" id="A0A151NAR4"/>
<dbReference type="InterPro" id="IPR007889">
    <property type="entry name" value="HTH_Psq"/>
</dbReference>
<proteinExistence type="predicted"/>
<dbReference type="SUPFAM" id="SSF46689">
    <property type="entry name" value="Homeodomain-like"/>
    <property type="match status" value="1"/>
</dbReference>
<accession>A0A151NAR4</accession>